<name>A0A1Y4QSB5_9ENTE</name>
<dbReference type="Pfam" id="PF17203">
    <property type="entry name" value="sCache_3_2"/>
    <property type="match status" value="1"/>
</dbReference>
<keyword evidence="9 12" id="KW-1133">Transmembrane helix</keyword>
<dbReference type="GO" id="GO:0005886">
    <property type="term" value="C:plasma membrane"/>
    <property type="evidence" value="ECO:0007669"/>
    <property type="project" value="UniProtKB-SubCell"/>
</dbReference>
<dbReference type="InterPro" id="IPR039506">
    <property type="entry name" value="SPOB_a"/>
</dbReference>
<accession>A0A1Y4QSB5</accession>
<feature type="transmembrane region" description="Helical" evidence="12">
    <location>
        <begin position="7"/>
        <end position="30"/>
    </location>
</feature>
<evidence type="ECO:0000256" key="7">
    <source>
        <dbReference type="ARBA" id="ARBA00022777"/>
    </source>
</evidence>
<evidence type="ECO:0000256" key="4">
    <source>
        <dbReference type="ARBA" id="ARBA00022679"/>
    </source>
</evidence>
<comment type="subcellular location">
    <subcellularLocation>
        <location evidence="1">Cell membrane</location>
        <topology evidence="1">Multi-pass membrane protein</topology>
    </subcellularLocation>
</comment>
<evidence type="ECO:0000256" key="3">
    <source>
        <dbReference type="ARBA" id="ARBA00022553"/>
    </source>
</evidence>
<dbReference type="SUPFAM" id="SSF55890">
    <property type="entry name" value="Sporulation response regulatory protein Spo0B"/>
    <property type="match status" value="1"/>
</dbReference>
<dbReference type="Gene3D" id="3.30.450.20">
    <property type="entry name" value="PAS domain"/>
    <property type="match status" value="2"/>
</dbReference>
<reference evidence="17" key="1">
    <citation type="submission" date="2017-04" db="EMBL/GenBank/DDBJ databases">
        <title>Function of individual gut microbiota members based on whole genome sequencing of pure cultures obtained from chicken caecum.</title>
        <authorList>
            <person name="Medvecky M."/>
            <person name="Cejkova D."/>
            <person name="Polansky O."/>
            <person name="Karasova D."/>
            <person name="Kubasova T."/>
            <person name="Cizek A."/>
            <person name="Rychlik I."/>
        </authorList>
    </citation>
    <scope>NUCLEOTIDE SEQUENCE [LARGE SCALE GENOMIC DNA]</scope>
    <source>
        <strain evidence="17">An144</strain>
    </source>
</reference>
<evidence type="ECO:0000256" key="1">
    <source>
        <dbReference type="ARBA" id="ARBA00004651"/>
    </source>
</evidence>
<dbReference type="GO" id="GO:0005524">
    <property type="term" value="F:ATP binding"/>
    <property type="evidence" value="ECO:0007669"/>
    <property type="project" value="UniProtKB-KW"/>
</dbReference>
<keyword evidence="4" id="KW-0808">Transferase</keyword>
<evidence type="ECO:0000313" key="17">
    <source>
        <dbReference type="Proteomes" id="UP000196074"/>
    </source>
</evidence>
<protein>
    <submittedName>
        <fullName evidence="16">Uncharacterized protein</fullName>
    </submittedName>
</protein>
<keyword evidence="8" id="KW-0067">ATP-binding</keyword>
<evidence type="ECO:0000256" key="2">
    <source>
        <dbReference type="ARBA" id="ARBA00022475"/>
    </source>
</evidence>
<dbReference type="Pfam" id="PF00989">
    <property type="entry name" value="PAS"/>
    <property type="match status" value="1"/>
</dbReference>
<organism evidence="16 17">
    <name type="scientific">Enterococcus cecorum</name>
    <dbReference type="NCBI Taxonomy" id="44008"/>
    <lineage>
        <taxon>Bacteria</taxon>
        <taxon>Bacillati</taxon>
        <taxon>Bacillota</taxon>
        <taxon>Bacilli</taxon>
        <taxon>Lactobacillales</taxon>
        <taxon>Enterococcaceae</taxon>
        <taxon>Enterococcus</taxon>
    </lineage>
</organism>
<evidence type="ECO:0000256" key="9">
    <source>
        <dbReference type="ARBA" id="ARBA00022989"/>
    </source>
</evidence>
<evidence type="ECO:0000256" key="6">
    <source>
        <dbReference type="ARBA" id="ARBA00022741"/>
    </source>
</evidence>
<dbReference type="EMBL" id="NFLC01000039">
    <property type="protein sequence ID" value="OUQ07990.1"/>
    <property type="molecule type" value="Genomic_DNA"/>
</dbReference>
<evidence type="ECO:0000256" key="11">
    <source>
        <dbReference type="ARBA" id="ARBA00023136"/>
    </source>
</evidence>
<evidence type="ECO:0000259" key="13">
    <source>
        <dbReference type="Pfam" id="PF00989"/>
    </source>
</evidence>
<evidence type="ECO:0000256" key="5">
    <source>
        <dbReference type="ARBA" id="ARBA00022692"/>
    </source>
</evidence>
<evidence type="ECO:0000256" key="10">
    <source>
        <dbReference type="ARBA" id="ARBA00023012"/>
    </source>
</evidence>
<dbReference type="GO" id="GO:0000155">
    <property type="term" value="F:phosphorelay sensor kinase activity"/>
    <property type="evidence" value="ECO:0007669"/>
    <property type="project" value="InterPro"/>
</dbReference>
<feature type="transmembrane region" description="Helical" evidence="12">
    <location>
        <begin position="172"/>
        <end position="194"/>
    </location>
</feature>
<comment type="caution">
    <text evidence="16">The sequence shown here is derived from an EMBL/GenBank/DDBJ whole genome shotgun (WGS) entry which is preliminary data.</text>
</comment>
<feature type="domain" description="PAS fold" evidence="13">
    <location>
        <begin position="211"/>
        <end position="284"/>
    </location>
</feature>
<evidence type="ECO:0000259" key="15">
    <source>
        <dbReference type="Pfam" id="PF17203"/>
    </source>
</evidence>
<dbReference type="InterPro" id="IPR033463">
    <property type="entry name" value="sCache_3"/>
</dbReference>
<sequence length="506" mass="58136">MKKGIRLFTLLSLTFIGVILVLATSFYLFLMRDVTKQTQTQQIDNLTTLGHELAKQEDIISALEQKQAPPPLQQKLLQITKNHHLDFIVLMDNHSIRLTHPNPDKIGQSFEGGDEKQALQGKVTHSISKGSLGRSLRVFVPVKHQGKQIGVVALGIKLVSLKQMVRQTLYDYQWSLLLSLLICLGVAFGLAYHLKGQLHNLEPKEIARLLEERNAMINETKDIVLVLDLNQNILLANHQAEHLAQQLGLFEQSLVGHPWTDLIQESTQLDFHKRQEQYYQQNGQAYFVSIAPIEVKGKLVGHLVVLKNATETLFLAHQLQSTQQFAKTLQTHTHDYLNQMHILYGLTELGEYEQLKDFLEQQLDMTQAFSEKVSLLVKNPILASFLVDWQQQLLEAKVVSEFDILEEISAFTDSQTMMNLLKIYRYPQQIFSQTYPEKLAVQLQEDAQKLTLTMMIQASAQKLEDYQNKLSEAFFQQILNEEHTQMHLHCKDTHLEIQFITEKRIL</sequence>
<evidence type="ECO:0000256" key="12">
    <source>
        <dbReference type="SAM" id="Phobius"/>
    </source>
</evidence>
<evidence type="ECO:0000313" key="16">
    <source>
        <dbReference type="EMBL" id="OUQ07990.1"/>
    </source>
</evidence>
<dbReference type="GO" id="GO:0006355">
    <property type="term" value="P:regulation of DNA-templated transcription"/>
    <property type="evidence" value="ECO:0007669"/>
    <property type="project" value="InterPro"/>
</dbReference>
<proteinExistence type="predicted"/>
<keyword evidence="6" id="KW-0547">Nucleotide-binding</keyword>
<keyword evidence="5 12" id="KW-0812">Transmembrane</keyword>
<feature type="domain" description="SpoOB alpha-helical" evidence="14">
    <location>
        <begin position="319"/>
        <end position="370"/>
    </location>
</feature>
<keyword evidence="7" id="KW-0418">Kinase</keyword>
<dbReference type="Pfam" id="PF14689">
    <property type="entry name" value="SPOB_a"/>
    <property type="match status" value="1"/>
</dbReference>
<keyword evidence="10" id="KW-0902">Two-component regulatory system</keyword>
<evidence type="ECO:0000256" key="8">
    <source>
        <dbReference type="ARBA" id="ARBA00022840"/>
    </source>
</evidence>
<keyword evidence="2" id="KW-1003">Cell membrane</keyword>
<dbReference type="SUPFAM" id="SSF103190">
    <property type="entry name" value="Sensory domain-like"/>
    <property type="match status" value="1"/>
</dbReference>
<dbReference type="InterPro" id="IPR029151">
    <property type="entry name" value="Sensor-like_sf"/>
</dbReference>
<dbReference type="SUPFAM" id="SSF55785">
    <property type="entry name" value="PYP-like sensor domain (PAS domain)"/>
    <property type="match status" value="1"/>
</dbReference>
<dbReference type="Gene3D" id="1.10.287.130">
    <property type="match status" value="1"/>
</dbReference>
<keyword evidence="3" id="KW-0597">Phosphoprotein</keyword>
<dbReference type="Proteomes" id="UP000196074">
    <property type="component" value="Unassembled WGS sequence"/>
</dbReference>
<dbReference type="RefSeq" id="WP_047241581.1">
    <property type="nucleotide sequence ID" value="NZ_LDDZ01000024.1"/>
</dbReference>
<dbReference type="InterPro" id="IPR035965">
    <property type="entry name" value="PAS-like_dom_sf"/>
</dbReference>
<gene>
    <name evidence="16" type="ORF">B5E88_11705</name>
</gene>
<dbReference type="InterPro" id="IPR016120">
    <property type="entry name" value="Sig_transdc_His_kin_SpoOB"/>
</dbReference>
<dbReference type="AlphaFoldDB" id="A0A1Y4QSB5"/>
<dbReference type="InterPro" id="IPR013767">
    <property type="entry name" value="PAS_fold"/>
</dbReference>
<feature type="domain" description="Single cache" evidence="15">
    <location>
        <begin position="36"/>
        <end position="167"/>
    </location>
</feature>
<evidence type="ECO:0000259" key="14">
    <source>
        <dbReference type="Pfam" id="PF14689"/>
    </source>
</evidence>
<keyword evidence="11 12" id="KW-0472">Membrane</keyword>